<organism evidence="4 5">
    <name type="scientific">Galemys pyrenaicus</name>
    <name type="common">Iberian desman</name>
    <name type="synonym">Pyrenean desman</name>
    <dbReference type="NCBI Taxonomy" id="202257"/>
    <lineage>
        <taxon>Eukaryota</taxon>
        <taxon>Metazoa</taxon>
        <taxon>Chordata</taxon>
        <taxon>Craniata</taxon>
        <taxon>Vertebrata</taxon>
        <taxon>Euteleostomi</taxon>
        <taxon>Mammalia</taxon>
        <taxon>Eutheria</taxon>
        <taxon>Laurasiatheria</taxon>
        <taxon>Eulipotyphla</taxon>
        <taxon>Talpidae</taxon>
        <taxon>Galemys</taxon>
    </lineage>
</organism>
<reference evidence="4" key="1">
    <citation type="journal article" date="2021" name="Evol. Appl.">
        <title>The genome of the Pyrenean desman and the effects of bottlenecks and inbreeding on the genomic landscape of an endangered species.</title>
        <authorList>
            <person name="Escoda L."/>
            <person name="Castresana J."/>
        </authorList>
    </citation>
    <scope>NUCLEOTIDE SEQUENCE</scope>
    <source>
        <strain evidence="4">IBE-C5619</strain>
    </source>
</reference>
<comment type="similarity">
    <text evidence="1">Belongs to the universal ribosomal protein uL23 family.</text>
</comment>
<evidence type="ECO:0000256" key="2">
    <source>
        <dbReference type="ARBA" id="ARBA00022980"/>
    </source>
</evidence>
<name>A0A8J6ARI9_GALPY</name>
<keyword evidence="5" id="KW-1185">Reference proteome</keyword>
<evidence type="ECO:0000313" key="5">
    <source>
        <dbReference type="Proteomes" id="UP000700334"/>
    </source>
</evidence>
<dbReference type="GO" id="GO:0044391">
    <property type="term" value="C:ribosomal subunit"/>
    <property type="evidence" value="ECO:0007669"/>
    <property type="project" value="UniProtKB-ARBA"/>
</dbReference>
<dbReference type="Gene3D" id="3.30.70.330">
    <property type="match status" value="1"/>
</dbReference>
<dbReference type="GO" id="GO:0003735">
    <property type="term" value="F:structural constituent of ribosome"/>
    <property type="evidence" value="ECO:0007669"/>
    <property type="project" value="InterPro"/>
</dbReference>
<sequence length="70" mass="7818">MKKTEDNSTPVFTVDVKADEHQIQQAVKKLYNTDGPKAGALTRPNGEKAWAPLASEWMLWMLPAKLGHLN</sequence>
<evidence type="ECO:0000256" key="3">
    <source>
        <dbReference type="ARBA" id="ARBA00023274"/>
    </source>
</evidence>
<dbReference type="InterPro" id="IPR013025">
    <property type="entry name" value="Ribosomal_uL23-like"/>
</dbReference>
<dbReference type="InterPro" id="IPR012677">
    <property type="entry name" value="Nucleotide-bd_a/b_plait_sf"/>
</dbReference>
<protein>
    <submittedName>
        <fullName evidence="4">60S ribosomal protein L23a</fullName>
    </submittedName>
</protein>
<dbReference type="GO" id="GO:0006412">
    <property type="term" value="P:translation"/>
    <property type="evidence" value="ECO:0007669"/>
    <property type="project" value="InterPro"/>
</dbReference>
<keyword evidence="2 4" id="KW-0689">Ribosomal protein</keyword>
<gene>
    <name evidence="4" type="ORF">J0S82_014397</name>
</gene>
<dbReference type="PANTHER" id="PTHR11620">
    <property type="entry name" value="60S RIBOSOMAL PROTEIN L23A"/>
    <property type="match status" value="1"/>
</dbReference>
<proteinExistence type="inferred from homology"/>
<keyword evidence="3" id="KW-0687">Ribonucleoprotein</keyword>
<dbReference type="AlphaFoldDB" id="A0A8J6ARI9"/>
<comment type="caution">
    <text evidence="4">The sequence shown here is derived from an EMBL/GenBank/DDBJ whole genome shotgun (WGS) entry which is preliminary data.</text>
</comment>
<accession>A0A8J6ARI9</accession>
<evidence type="ECO:0000313" key="4">
    <source>
        <dbReference type="EMBL" id="KAG8523262.1"/>
    </source>
</evidence>
<dbReference type="Proteomes" id="UP000700334">
    <property type="component" value="Unassembled WGS sequence"/>
</dbReference>
<dbReference type="SUPFAM" id="SSF54189">
    <property type="entry name" value="Ribosomal proteins S24e, L23 and L15e"/>
    <property type="match status" value="1"/>
</dbReference>
<dbReference type="InterPro" id="IPR012678">
    <property type="entry name" value="Ribosomal_uL23/eL15/eS24_sf"/>
</dbReference>
<dbReference type="EMBL" id="JAGFMF010011417">
    <property type="protein sequence ID" value="KAG8523262.1"/>
    <property type="molecule type" value="Genomic_DNA"/>
</dbReference>
<evidence type="ECO:0000256" key="1">
    <source>
        <dbReference type="ARBA" id="ARBA00006700"/>
    </source>
</evidence>